<proteinExistence type="inferred from homology"/>
<accession>A0A218Z730</accession>
<comment type="similarity">
    <text evidence="1">Belongs to the short-chain dehydrogenases/reductases (SDR) family.</text>
</comment>
<dbReference type="InterPro" id="IPR036291">
    <property type="entry name" value="NAD(P)-bd_dom_sf"/>
</dbReference>
<dbReference type="AlphaFoldDB" id="A0A218Z730"/>
<dbReference type="PANTHER" id="PTHR43544">
    <property type="entry name" value="SHORT-CHAIN DEHYDROGENASE/REDUCTASE"/>
    <property type="match status" value="1"/>
</dbReference>
<dbReference type="PANTHER" id="PTHR43544:SF7">
    <property type="entry name" value="NADB-LER2"/>
    <property type="match status" value="1"/>
</dbReference>
<dbReference type="GO" id="GO:0005737">
    <property type="term" value="C:cytoplasm"/>
    <property type="evidence" value="ECO:0007669"/>
    <property type="project" value="TreeGrafter"/>
</dbReference>
<evidence type="ECO:0000313" key="6">
    <source>
        <dbReference type="Proteomes" id="UP000242519"/>
    </source>
</evidence>
<feature type="compositionally biased region" description="Polar residues" evidence="4">
    <location>
        <begin position="1"/>
        <end position="16"/>
    </location>
</feature>
<evidence type="ECO:0000256" key="3">
    <source>
        <dbReference type="ARBA" id="ARBA00023002"/>
    </source>
</evidence>
<dbReference type="InParanoid" id="A0A218Z730"/>
<reference evidence="5 6" key="1">
    <citation type="submission" date="2017-04" db="EMBL/GenBank/DDBJ databases">
        <title>Draft genome sequence of Marssonina coronaria NL1: causal agent of apple blotch.</title>
        <authorList>
            <person name="Cheng Q."/>
        </authorList>
    </citation>
    <scope>NUCLEOTIDE SEQUENCE [LARGE SCALE GENOMIC DNA]</scope>
    <source>
        <strain evidence="5 6">NL1</strain>
    </source>
</reference>
<dbReference type="OrthoDB" id="9876299at2759"/>
<dbReference type="Gene3D" id="3.40.50.720">
    <property type="entry name" value="NAD(P)-binding Rossmann-like Domain"/>
    <property type="match status" value="1"/>
</dbReference>
<evidence type="ECO:0000256" key="2">
    <source>
        <dbReference type="ARBA" id="ARBA00022857"/>
    </source>
</evidence>
<dbReference type="InterPro" id="IPR051468">
    <property type="entry name" value="Fungal_SecMetab_SDRs"/>
</dbReference>
<keyword evidence="3" id="KW-0560">Oxidoreductase</keyword>
<dbReference type="GO" id="GO:0016491">
    <property type="term" value="F:oxidoreductase activity"/>
    <property type="evidence" value="ECO:0007669"/>
    <property type="project" value="UniProtKB-KW"/>
</dbReference>
<keyword evidence="6" id="KW-1185">Reference proteome</keyword>
<organism evidence="5 6">
    <name type="scientific">Diplocarpon coronariae</name>
    <dbReference type="NCBI Taxonomy" id="2795749"/>
    <lineage>
        <taxon>Eukaryota</taxon>
        <taxon>Fungi</taxon>
        <taxon>Dikarya</taxon>
        <taxon>Ascomycota</taxon>
        <taxon>Pezizomycotina</taxon>
        <taxon>Leotiomycetes</taxon>
        <taxon>Helotiales</taxon>
        <taxon>Drepanopezizaceae</taxon>
        <taxon>Diplocarpon</taxon>
    </lineage>
</organism>
<dbReference type="Proteomes" id="UP000242519">
    <property type="component" value="Unassembled WGS sequence"/>
</dbReference>
<protein>
    <submittedName>
        <fullName evidence="5">Short-chain dehydrogenase</fullName>
    </submittedName>
</protein>
<gene>
    <name evidence="5" type="ORF">B2J93_7590</name>
</gene>
<evidence type="ECO:0000256" key="4">
    <source>
        <dbReference type="SAM" id="MobiDB-lite"/>
    </source>
</evidence>
<feature type="region of interest" description="Disordered" evidence="4">
    <location>
        <begin position="1"/>
        <end position="30"/>
    </location>
</feature>
<keyword evidence="2" id="KW-0521">NADP</keyword>
<dbReference type="STRING" id="503106.A0A218Z730"/>
<evidence type="ECO:0000313" key="5">
    <source>
        <dbReference type="EMBL" id="OWP03572.1"/>
    </source>
</evidence>
<sequence>MPTPFSIQQSPFSQHPYQHPGQGMSSSSSSRQQTWLVVGASRGIGLEFTAQLLALGHTVIATARSPALSLLPLLSPAAQASSSSRPPSNASRLWSLTGGPNGRNLTILECDVADEGSIGAFVQEVARLGRGRRLLLDAVVLNAGVLEYPGRVAESSFSSFAHHLHTNTIGPLVTASQLLSLSSANTPSNPSNPSSPLTPTYPNASIHIRTLVFISSDSGSATRFRSFEDGFGVYSASKAALNQGLRHLAAELYRKHRAPPAGASKQHSPLSISSLIETEERERTVVLALHPGEVATDMANVHLGWEVEGIISVKESVRGMLGVVGEKGWGGSDEGGVRSARMEGRREEDGAATFWTWQGVRYPW</sequence>
<dbReference type="EMBL" id="MZNU01000176">
    <property type="protein sequence ID" value="OWP03572.1"/>
    <property type="molecule type" value="Genomic_DNA"/>
</dbReference>
<comment type="caution">
    <text evidence="5">The sequence shown here is derived from an EMBL/GenBank/DDBJ whole genome shotgun (WGS) entry which is preliminary data.</text>
</comment>
<dbReference type="SUPFAM" id="SSF51735">
    <property type="entry name" value="NAD(P)-binding Rossmann-fold domains"/>
    <property type="match status" value="1"/>
</dbReference>
<evidence type="ECO:0000256" key="1">
    <source>
        <dbReference type="ARBA" id="ARBA00006484"/>
    </source>
</evidence>
<name>A0A218Z730_9HELO</name>